<dbReference type="PANTHER" id="PTHR33779">
    <property type="entry name" value="EXPRESSED PROTEIN"/>
    <property type="match status" value="1"/>
</dbReference>
<proteinExistence type="predicted"/>
<sequence>MCGDHGLGQELFRCKSCRVRLQHSYCSNLYPRATAYRRCNWCLVREPPPPAAQAGAGAAGHAATIAGNGSSNKPSAAEAKRKAGTTTASYEERHRRHEGCSLRRPPAELGYPVKKRQRKADDGRAPPDPGVKAGNNNAAGESNKEMMRAGKPRVRVKVQRYKLLAEVISC</sequence>
<protein>
    <recommendedName>
        <fullName evidence="2">PHD-type zinc finger plants domain-containing protein</fullName>
    </recommendedName>
</protein>
<feature type="domain" description="PHD-type zinc finger plants" evidence="2">
    <location>
        <begin position="1"/>
        <end position="42"/>
    </location>
</feature>
<dbReference type="InterPro" id="IPR056874">
    <property type="entry name" value="PHD_dom_pln"/>
</dbReference>
<organism evidence="3 4">
    <name type="scientific">Eleusine coracana subsp. coracana</name>
    <dbReference type="NCBI Taxonomy" id="191504"/>
    <lineage>
        <taxon>Eukaryota</taxon>
        <taxon>Viridiplantae</taxon>
        <taxon>Streptophyta</taxon>
        <taxon>Embryophyta</taxon>
        <taxon>Tracheophyta</taxon>
        <taxon>Spermatophyta</taxon>
        <taxon>Magnoliopsida</taxon>
        <taxon>Liliopsida</taxon>
        <taxon>Poales</taxon>
        <taxon>Poaceae</taxon>
        <taxon>PACMAD clade</taxon>
        <taxon>Chloridoideae</taxon>
        <taxon>Cynodonteae</taxon>
        <taxon>Eleusininae</taxon>
        <taxon>Eleusine</taxon>
    </lineage>
</organism>
<dbReference type="EMBL" id="BQKI01000009">
    <property type="protein sequence ID" value="GJN02769.1"/>
    <property type="molecule type" value="Genomic_DNA"/>
</dbReference>
<dbReference type="Proteomes" id="UP001054889">
    <property type="component" value="Unassembled WGS sequence"/>
</dbReference>
<reference evidence="3" key="2">
    <citation type="submission" date="2021-12" db="EMBL/GenBank/DDBJ databases">
        <title>Resequencing data analysis of finger millet.</title>
        <authorList>
            <person name="Hatakeyama M."/>
            <person name="Aluri S."/>
            <person name="Balachadran M.T."/>
            <person name="Sivarajan S.R."/>
            <person name="Poveda L."/>
            <person name="Shimizu-Inatsugi R."/>
            <person name="Schlapbach R."/>
            <person name="Sreeman S.M."/>
            <person name="Shimizu K.K."/>
        </authorList>
    </citation>
    <scope>NUCLEOTIDE SEQUENCE</scope>
</reference>
<evidence type="ECO:0000256" key="1">
    <source>
        <dbReference type="SAM" id="MobiDB-lite"/>
    </source>
</evidence>
<evidence type="ECO:0000259" key="2">
    <source>
        <dbReference type="Pfam" id="PF25054"/>
    </source>
</evidence>
<reference evidence="3" key="1">
    <citation type="journal article" date="2018" name="DNA Res.">
        <title>Multiple hybrid de novo genome assembly of finger millet, an orphan allotetraploid crop.</title>
        <authorList>
            <person name="Hatakeyama M."/>
            <person name="Aluri S."/>
            <person name="Balachadran M.T."/>
            <person name="Sivarajan S.R."/>
            <person name="Patrignani A."/>
            <person name="Gruter S."/>
            <person name="Poveda L."/>
            <person name="Shimizu-Inatsugi R."/>
            <person name="Baeten J."/>
            <person name="Francoijs K.J."/>
            <person name="Nataraja K.N."/>
            <person name="Reddy Y.A.N."/>
            <person name="Phadnis S."/>
            <person name="Ravikumar R.L."/>
            <person name="Schlapbach R."/>
            <person name="Sreeman S.M."/>
            <person name="Shimizu K.K."/>
        </authorList>
    </citation>
    <scope>NUCLEOTIDE SEQUENCE</scope>
</reference>
<dbReference type="AlphaFoldDB" id="A0AAV5CWM1"/>
<evidence type="ECO:0000313" key="3">
    <source>
        <dbReference type="EMBL" id="GJN02769.1"/>
    </source>
</evidence>
<gene>
    <name evidence="3" type="primary">ga20153</name>
    <name evidence="3" type="ORF">PR202_ga20153</name>
</gene>
<dbReference type="PANTHER" id="PTHR33779:SF14">
    <property type="entry name" value="OS02G0568600 PROTEIN"/>
    <property type="match status" value="1"/>
</dbReference>
<keyword evidence="4" id="KW-1185">Reference proteome</keyword>
<accession>A0AAV5CWM1</accession>
<dbReference type="Pfam" id="PF25054">
    <property type="entry name" value="PHD_pln"/>
    <property type="match status" value="1"/>
</dbReference>
<name>A0AAV5CWM1_ELECO</name>
<feature type="region of interest" description="Disordered" evidence="1">
    <location>
        <begin position="63"/>
        <end position="149"/>
    </location>
</feature>
<evidence type="ECO:0000313" key="4">
    <source>
        <dbReference type="Proteomes" id="UP001054889"/>
    </source>
</evidence>
<comment type="caution">
    <text evidence="3">The sequence shown here is derived from an EMBL/GenBank/DDBJ whole genome shotgun (WGS) entry which is preliminary data.</text>
</comment>
<feature type="compositionally biased region" description="Basic and acidic residues" evidence="1">
    <location>
        <begin position="90"/>
        <end position="101"/>
    </location>
</feature>